<dbReference type="InterPro" id="IPR046373">
    <property type="entry name" value="Acyl-CoA_Oxase/DH_mid-dom_sf"/>
</dbReference>
<dbReference type="Pfam" id="PF02770">
    <property type="entry name" value="Acyl-CoA_dh_M"/>
    <property type="match status" value="1"/>
</dbReference>
<proteinExistence type="predicted"/>
<dbReference type="PANTHER" id="PTHR43884:SF20">
    <property type="entry name" value="ACYL-COA DEHYDROGENASE FADE28"/>
    <property type="match status" value="1"/>
</dbReference>
<evidence type="ECO:0000259" key="4">
    <source>
        <dbReference type="Pfam" id="PF02770"/>
    </source>
</evidence>
<organism evidence="5 6">
    <name type="scientific">Streptomyces spectabilis</name>
    <dbReference type="NCBI Taxonomy" id="68270"/>
    <lineage>
        <taxon>Bacteria</taxon>
        <taxon>Bacillati</taxon>
        <taxon>Actinomycetota</taxon>
        <taxon>Actinomycetes</taxon>
        <taxon>Kitasatosporales</taxon>
        <taxon>Streptomycetaceae</taxon>
        <taxon>Streptomyces</taxon>
    </lineage>
</organism>
<protein>
    <submittedName>
        <fullName evidence="5">Acyl-CoA dehydrogenase</fullName>
    </submittedName>
</protein>
<dbReference type="Gene3D" id="2.40.110.10">
    <property type="entry name" value="Butyryl-CoA Dehydrogenase, subunit A, domain 2"/>
    <property type="match status" value="1"/>
</dbReference>
<evidence type="ECO:0000256" key="1">
    <source>
        <dbReference type="ARBA" id="ARBA00022630"/>
    </source>
</evidence>
<feature type="domain" description="Acyl-CoA oxidase/dehydrogenase middle" evidence="4">
    <location>
        <begin position="136"/>
        <end position="216"/>
    </location>
</feature>
<dbReference type="InterPro" id="IPR006091">
    <property type="entry name" value="Acyl-CoA_Oxase/DH_mid-dom"/>
</dbReference>
<dbReference type="EMBL" id="CP040916">
    <property type="protein sequence ID" value="QDQ09666.1"/>
    <property type="molecule type" value="Genomic_DNA"/>
</dbReference>
<keyword evidence="2" id="KW-0274">FAD</keyword>
<gene>
    <name evidence="5" type="ORF">FH965_03080</name>
</gene>
<sequence length="378" mass="39765">MRSMDLDRRTCEEFLPGLLGELARVPLADLEKPGSPAIDLFRAHAGPGLVIPKTYSGSGATPLQAVAVTRALAAAAPSLAVATTMHHFSVATLFSLADSLQSGGVEWALLEGIVEQRLLVASGFAEGRPGRGILSPTVEAVPAGKGYVINGSKKPCSLSRSMDLLTASAALPNADGTSDMAVLLVPRQIEGLTVEPFWSSWALAGAESDEVRLKDVLVDEQQVMRTELGEQGELDELQTVGFIWFELLITASYAGMAGALVERVLERGRGTATERAELLTRYETASLLTEGTARMVMEGAVGNDGLARALVARYGAQDAIRAAVGRAVELLGGMAFIGSGDIAYLAAASHGLSFHPPSRSSFAEPFLDHADGRPLRLA</sequence>
<dbReference type="InterPro" id="IPR009100">
    <property type="entry name" value="AcylCoA_DH/oxidase_NM_dom_sf"/>
</dbReference>
<evidence type="ECO:0000313" key="6">
    <source>
        <dbReference type="Proteomes" id="UP000316806"/>
    </source>
</evidence>
<dbReference type="PANTHER" id="PTHR43884">
    <property type="entry name" value="ACYL-COA DEHYDROGENASE"/>
    <property type="match status" value="1"/>
</dbReference>
<dbReference type="SUPFAM" id="SSF47203">
    <property type="entry name" value="Acyl-CoA dehydrogenase C-terminal domain-like"/>
    <property type="match status" value="1"/>
</dbReference>
<name>A0A516R1X8_STRST</name>
<dbReference type="AlphaFoldDB" id="A0A516R1X8"/>
<evidence type="ECO:0000256" key="2">
    <source>
        <dbReference type="ARBA" id="ARBA00022827"/>
    </source>
</evidence>
<evidence type="ECO:0000256" key="3">
    <source>
        <dbReference type="ARBA" id="ARBA00023002"/>
    </source>
</evidence>
<keyword evidence="3" id="KW-0560">Oxidoreductase</keyword>
<dbReference type="Gene3D" id="1.10.540.10">
    <property type="entry name" value="Acyl-CoA dehydrogenase/oxidase, N-terminal domain"/>
    <property type="match status" value="1"/>
</dbReference>
<dbReference type="Proteomes" id="UP000316806">
    <property type="component" value="Chromosome"/>
</dbReference>
<reference evidence="5 6" key="1">
    <citation type="journal article" date="2019" name="J. Ind. Microbiol. Biotechnol.">
        <title>The complete genomic sequence of Streptomyces spectabilis NRRL-2792 and identification of secondary metabolite biosynthetic gene clusters.</title>
        <authorList>
            <person name="Sinha A."/>
            <person name="Phillips-Salemka S."/>
            <person name="Niraula T.A."/>
            <person name="Short K.A."/>
            <person name="Niraula N.P."/>
        </authorList>
    </citation>
    <scope>NUCLEOTIDE SEQUENCE [LARGE SCALE GENOMIC DNA]</scope>
    <source>
        <strain evidence="5 6">NRRL 2792</strain>
    </source>
</reference>
<dbReference type="RefSeq" id="WP_144001242.1">
    <property type="nucleotide sequence ID" value="NZ_CP040916.1"/>
</dbReference>
<keyword evidence="1" id="KW-0285">Flavoprotein</keyword>
<dbReference type="SUPFAM" id="SSF56645">
    <property type="entry name" value="Acyl-CoA dehydrogenase NM domain-like"/>
    <property type="match status" value="1"/>
</dbReference>
<dbReference type="GO" id="GO:0050660">
    <property type="term" value="F:flavin adenine dinucleotide binding"/>
    <property type="evidence" value="ECO:0007669"/>
    <property type="project" value="InterPro"/>
</dbReference>
<dbReference type="InterPro" id="IPR036250">
    <property type="entry name" value="AcylCo_DH-like_C"/>
</dbReference>
<dbReference type="InterPro" id="IPR037069">
    <property type="entry name" value="AcylCoA_DH/ox_N_sf"/>
</dbReference>
<dbReference type="GO" id="GO:0003995">
    <property type="term" value="F:acyl-CoA dehydrogenase activity"/>
    <property type="evidence" value="ECO:0007669"/>
    <property type="project" value="TreeGrafter"/>
</dbReference>
<accession>A0A516R1X8</accession>
<evidence type="ECO:0000313" key="5">
    <source>
        <dbReference type="EMBL" id="QDQ09666.1"/>
    </source>
</evidence>